<dbReference type="GO" id="GO:0000466">
    <property type="term" value="P:maturation of 5.8S rRNA from tricistronic rRNA transcript (SSU-rRNA, 5.8S rRNA, LSU-rRNA)"/>
    <property type="evidence" value="ECO:0007669"/>
    <property type="project" value="UniProtKB-UniRule"/>
</dbReference>
<dbReference type="CDD" id="cd17709">
    <property type="entry name" value="BRCT_pescadillo_like"/>
    <property type="match status" value="1"/>
</dbReference>
<dbReference type="GO" id="GO:0005654">
    <property type="term" value="C:nucleoplasm"/>
    <property type="evidence" value="ECO:0007669"/>
    <property type="project" value="UniProtKB-SubCell"/>
</dbReference>
<feature type="compositionally biased region" description="Acidic residues" evidence="5">
    <location>
        <begin position="511"/>
        <end position="523"/>
    </location>
</feature>
<evidence type="ECO:0000313" key="7">
    <source>
        <dbReference type="EMBL" id="TPX39439.1"/>
    </source>
</evidence>
<comment type="subunit">
    <text evidence="4">Component of the NOP7 complex, composed of ERB1, NOP7 and YTM1. Within the NOP7 complex ERB1 appears to interact directly with NOP7 and YTM1. The NOP7 complex also associates with the 66S pre-ribosome.</text>
</comment>
<dbReference type="PANTHER" id="PTHR12221:SF6">
    <property type="entry name" value="PESCADILLO HOMOLOG"/>
    <property type="match status" value="1"/>
</dbReference>
<dbReference type="GO" id="GO:0000463">
    <property type="term" value="P:maturation of LSU-rRNA from tricistronic rRNA transcript (SSU-rRNA, 5.8S rRNA, LSU-rRNA)"/>
    <property type="evidence" value="ECO:0007669"/>
    <property type="project" value="UniProtKB-UniRule"/>
</dbReference>
<proteinExistence type="inferred from homology"/>
<feature type="compositionally biased region" description="Basic and acidic residues" evidence="5">
    <location>
        <begin position="537"/>
        <end position="547"/>
    </location>
</feature>
<sequence length="594" mass="66946">MAKAAKVNNRKKAPAHSIAALYISRTSAVKKLQISLALFRRLCILKGIYPREPSNKKKAGGGSTAPRTFYYRKDIQYLLHEPVLAKLRQLKTHTRKVKKAIAKREFSTLKVLESHRPEYGLSHIIKERYPSFHDALRDLDDALSTINLFATLHVENYVIKPANVEECRRLATEFQLYVIHSRLLRKAFVSIKGIYYQAEVQGQLITWIVPHAFSQNTPSDVDFRVMATFLELYTSLVGFVNYKLFTDLGVVYPLVVDRDMDRQAGGLDSFLVRSKPLMIGDDGTSPLYEAGSESRINENDDTKAPQLVLPTMEEDDSQDTDEEDGVKVEKAVATDSMPTPVLESDELPQLDALNRKVVEDNQLTQLFATAVFYINREVPRSLMEFVIKCFGGSVGWDKTAGAGSPFDIDNAKITHHIIDRPMTGVKLHDRRVYIQPQWVFDCVNAARLVDTRPYAPGETLPPHLSPFVSREQEPAVDMEQDDSEDEVDACVDTESAKGGKGASANTKEIEGSDENDDADEEDEKATAPSIKIKQKATRKETKDKQDLEDLKSTLMSKKDRYLYSRIVAAKNKKHEGAVNLAKKRKAIQKQQRRA</sequence>
<dbReference type="OrthoDB" id="10264910at2759"/>
<dbReference type="SUPFAM" id="SSF52113">
    <property type="entry name" value="BRCT domain"/>
    <property type="match status" value="1"/>
</dbReference>
<feature type="region of interest" description="Disordered" evidence="5">
    <location>
        <begin position="457"/>
        <end position="547"/>
    </location>
</feature>
<comment type="similarity">
    <text evidence="4">Belongs to the pescadillo family.</text>
</comment>
<organism evidence="7 8">
    <name type="scientific">Synchytrium endobioticum</name>
    <dbReference type="NCBI Taxonomy" id="286115"/>
    <lineage>
        <taxon>Eukaryota</taxon>
        <taxon>Fungi</taxon>
        <taxon>Fungi incertae sedis</taxon>
        <taxon>Chytridiomycota</taxon>
        <taxon>Chytridiomycota incertae sedis</taxon>
        <taxon>Chytridiomycetes</taxon>
        <taxon>Synchytriales</taxon>
        <taxon>Synchytriaceae</taxon>
        <taxon>Synchytrium</taxon>
    </lineage>
</organism>
<feature type="region of interest" description="Disordered" evidence="5">
    <location>
        <begin position="288"/>
        <end position="324"/>
    </location>
</feature>
<dbReference type="FunFam" id="3.40.50.10190:FF:000002">
    <property type="entry name" value="Pescadillo homolog"/>
    <property type="match status" value="1"/>
</dbReference>
<dbReference type="GO" id="GO:0070545">
    <property type="term" value="C:PeBoW complex"/>
    <property type="evidence" value="ECO:0007669"/>
    <property type="project" value="TreeGrafter"/>
</dbReference>
<dbReference type="InterPro" id="IPR036420">
    <property type="entry name" value="BRCT_dom_sf"/>
</dbReference>
<feature type="compositionally biased region" description="Acidic residues" evidence="5">
    <location>
        <begin position="474"/>
        <end position="491"/>
    </location>
</feature>
<evidence type="ECO:0000313" key="8">
    <source>
        <dbReference type="Proteomes" id="UP000320475"/>
    </source>
</evidence>
<evidence type="ECO:0000256" key="5">
    <source>
        <dbReference type="SAM" id="MobiDB-lite"/>
    </source>
</evidence>
<dbReference type="GO" id="GO:0030687">
    <property type="term" value="C:preribosome, large subunit precursor"/>
    <property type="evidence" value="ECO:0007669"/>
    <property type="project" value="UniProtKB-UniRule"/>
</dbReference>
<comment type="function">
    <text evidence="4">Component of the NOP7 complex, which is required for maturation of the 25S and 5.8S ribosomal RNAs and formation of the 60S ribosome.</text>
</comment>
<evidence type="ECO:0000256" key="4">
    <source>
        <dbReference type="HAMAP-Rule" id="MF_03028"/>
    </source>
</evidence>
<dbReference type="PANTHER" id="PTHR12221">
    <property type="entry name" value="PESCADILLO - RELATED"/>
    <property type="match status" value="1"/>
</dbReference>
<comment type="subcellular location">
    <subcellularLocation>
        <location evidence="4">Nucleus</location>
        <location evidence="4">Nucleolus</location>
    </subcellularLocation>
    <subcellularLocation>
        <location evidence="4">Nucleus</location>
        <location evidence="4">Nucleoplasm</location>
    </subcellularLocation>
</comment>
<evidence type="ECO:0000259" key="6">
    <source>
        <dbReference type="PROSITE" id="PS50172"/>
    </source>
</evidence>
<name>A0A507CJ07_9FUNG</name>
<accession>A0A507CJ07</accession>
<dbReference type="PROSITE" id="PS50172">
    <property type="entry name" value="BRCT"/>
    <property type="match status" value="1"/>
</dbReference>
<protein>
    <recommendedName>
        <fullName evidence="4">Pescadillo homolog</fullName>
    </recommendedName>
    <alternativeName>
        <fullName evidence="4">Nucleolar protein 7 homolog</fullName>
    </alternativeName>
</protein>
<keyword evidence="2 4" id="KW-0698">rRNA processing</keyword>
<dbReference type="InterPro" id="IPR001357">
    <property type="entry name" value="BRCT_dom"/>
</dbReference>
<dbReference type="Pfam" id="PF06732">
    <property type="entry name" value="Pescadillo_N"/>
    <property type="match status" value="1"/>
</dbReference>
<feature type="compositionally biased region" description="Acidic residues" evidence="5">
    <location>
        <begin position="312"/>
        <end position="324"/>
    </location>
</feature>
<dbReference type="HAMAP" id="MF_03028">
    <property type="entry name" value="Pescadillo"/>
    <property type="match status" value="1"/>
</dbReference>
<reference evidence="7 8" key="1">
    <citation type="journal article" date="2019" name="Sci. Rep.">
        <title>Comparative genomics of chytrid fungi reveal insights into the obligate biotrophic and pathogenic lifestyle of Synchytrium endobioticum.</title>
        <authorList>
            <person name="van de Vossenberg B.T.L.H."/>
            <person name="Warris S."/>
            <person name="Nguyen H.D.T."/>
            <person name="van Gent-Pelzer M.P.E."/>
            <person name="Joly D.L."/>
            <person name="van de Geest H.C."/>
            <person name="Bonants P.J.M."/>
            <person name="Smith D.S."/>
            <person name="Levesque C.A."/>
            <person name="van der Lee T.A.J."/>
        </authorList>
    </citation>
    <scope>NUCLEOTIDE SEQUENCE [LARGE SCALE GENOMIC DNA]</scope>
    <source>
        <strain evidence="7 8">LEV6574</strain>
    </source>
</reference>
<dbReference type="InterPro" id="IPR010613">
    <property type="entry name" value="PES"/>
</dbReference>
<dbReference type="EMBL" id="QEAM01000481">
    <property type="protein sequence ID" value="TPX39439.1"/>
    <property type="molecule type" value="Genomic_DNA"/>
</dbReference>
<dbReference type="Pfam" id="PF16589">
    <property type="entry name" value="BRCT_2"/>
    <property type="match status" value="1"/>
</dbReference>
<dbReference type="AlphaFoldDB" id="A0A507CJ07"/>
<comment type="caution">
    <text evidence="7">The sequence shown here is derived from an EMBL/GenBank/DDBJ whole genome shotgun (WGS) entry which is preliminary data.</text>
</comment>
<evidence type="ECO:0000256" key="3">
    <source>
        <dbReference type="ARBA" id="ARBA00023242"/>
    </source>
</evidence>
<dbReference type="GO" id="GO:0003723">
    <property type="term" value="F:RNA binding"/>
    <property type="evidence" value="ECO:0007669"/>
    <property type="project" value="TreeGrafter"/>
</dbReference>
<dbReference type="GO" id="GO:0043021">
    <property type="term" value="F:ribonucleoprotein complex binding"/>
    <property type="evidence" value="ECO:0007669"/>
    <property type="project" value="UniProtKB-UniRule"/>
</dbReference>
<evidence type="ECO:0000256" key="2">
    <source>
        <dbReference type="ARBA" id="ARBA00022552"/>
    </source>
</evidence>
<dbReference type="Gene3D" id="3.40.50.10190">
    <property type="entry name" value="BRCT domain"/>
    <property type="match status" value="1"/>
</dbReference>
<keyword evidence="1 4" id="KW-0690">Ribosome biogenesis</keyword>
<feature type="domain" description="BRCT" evidence="6">
    <location>
        <begin position="362"/>
        <end position="456"/>
    </location>
</feature>
<gene>
    <name evidence="4" type="primary">NOP7</name>
    <name evidence="7" type="ORF">SeLEV6574_g07209</name>
</gene>
<evidence type="ECO:0000256" key="1">
    <source>
        <dbReference type="ARBA" id="ARBA00022517"/>
    </source>
</evidence>
<keyword evidence="3 4" id="KW-0539">Nucleus</keyword>
<dbReference type="Proteomes" id="UP000320475">
    <property type="component" value="Unassembled WGS sequence"/>
</dbReference>